<dbReference type="SUPFAM" id="SSF52540">
    <property type="entry name" value="P-loop containing nucleoside triphosphate hydrolases"/>
    <property type="match status" value="1"/>
</dbReference>
<evidence type="ECO:0008006" key="3">
    <source>
        <dbReference type="Google" id="ProtNLM"/>
    </source>
</evidence>
<protein>
    <recommendedName>
        <fullName evidence="3">AAA+ ATPase domain-containing protein</fullName>
    </recommendedName>
</protein>
<dbReference type="EMBL" id="DXAV01000083">
    <property type="protein sequence ID" value="HIZ92420.1"/>
    <property type="molecule type" value="Genomic_DNA"/>
</dbReference>
<dbReference type="Gene3D" id="3.40.50.300">
    <property type="entry name" value="P-loop containing nucleotide triphosphate hydrolases"/>
    <property type="match status" value="1"/>
</dbReference>
<organism evidence="1 2">
    <name type="scientific">Candidatus Bacteroides merdavium</name>
    <dbReference type="NCBI Taxonomy" id="2838472"/>
    <lineage>
        <taxon>Bacteria</taxon>
        <taxon>Pseudomonadati</taxon>
        <taxon>Bacteroidota</taxon>
        <taxon>Bacteroidia</taxon>
        <taxon>Bacteroidales</taxon>
        <taxon>Bacteroidaceae</taxon>
        <taxon>Bacteroides</taxon>
    </lineage>
</organism>
<dbReference type="AlphaFoldDB" id="A0A9D2KDX8"/>
<name>A0A9D2KDX8_9BACE</name>
<evidence type="ECO:0000313" key="2">
    <source>
        <dbReference type="Proteomes" id="UP000824108"/>
    </source>
</evidence>
<gene>
    <name evidence="1" type="ORF">H9807_09955</name>
</gene>
<reference evidence="1" key="2">
    <citation type="submission" date="2021-04" db="EMBL/GenBank/DDBJ databases">
        <authorList>
            <person name="Gilroy R."/>
        </authorList>
    </citation>
    <scope>NUCLEOTIDE SEQUENCE</scope>
    <source>
        <strain evidence="1">CHK118-2852</strain>
    </source>
</reference>
<accession>A0A9D2KDX8</accession>
<sequence length="212" mass="24258">MKRAYSPTEVQAMHIPSFPFEGEWEAAFGHPSRTGTWIIWGESGNGKSAFVMKLAKYLCRWCTVAYDSLEESTGLSLQNTLKRERMDEVNRRFKILDREPMDELSQRLAKRRSPDVVIIDSFQYTGLTYASYKALKEKHANKLLVFVSHCEGMRPEGRAAKKVAYDADVKIFIQGFRAVCKGRFITKPGDHFTIWEEGAAAYWAGQIEEDKS</sequence>
<dbReference type="InterPro" id="IPR027417">
    <property type="entry name" value="P-loop_NTPase"/>
</dbReference>
<dbReference type="Proteomes" id="UP000824108">
    <property type="component" value="Unassembled WGS sequence"/>
</dbReference>
<reference evidence="1" key="1">
    <citation type="journal article" date="2021" name="PeerJ">
        <title>Extensive microbial diversity within the chicken gut microbiome revealed by metagenomics and culture.</title>
        <authorList>
            <person name="Gilroy R."/>
            <person name="Ravi A."/>
            <person name="Getino M."/>
            <person name="Pursley I."/>
            <person name="Horton D.L."/>
            <person name="Alikhan N.F."/>
            <person name="Baker D."/>
            <person name="Gharbi K."/>
            <person name="Hall N."/>
            <person name="Watson M."/>
            <person name="Adriaenssens E.M."/>
            <person name="Foster-Nyarko E."/>
            <person name="Jarju S."/>
            <person name="Secka A."/>
            <person name="Antonio M."/>
            <person name="Oren A."/>
            <person name="Chaudhuri R.R."/>
            <person name="La Ragione R."/>
            <person name="Hildebrand F."/>
            <person name="Pallen M.J."/>
        </authorList>
    </citation>
    <scope>NUCLEOTIDE SEQUENCE</scope>
    <source>
        <strain evidence="1">CHK118-2852</strain>
    </source>
</reference>
<comment type="caution">
    <text evidence="1">The sequence shown here is derived from an EMBL/GenBank/DDBJ whole genome shotgun (WGS) entry which is preliminary data.</text>
</comment>
<evidence type="ECO:0000313" key="1">
    <source>
        <dbReference type="EMBL" id="HIZ92420.1"/>
    </source>
</evidence>
<proteinExistence type="predicted"/>